<evidence type="ECO:0000259" key="9">
    <source>
        <dbReference type="SMART" id="SM01071"/>
    </source>
</evidence>
<dbReference type="Gene3D" id="1.20.58.610">
    <property type="entry name" value="Cdc37, Hsp90 binding domain"/>
    <property type="match status" value="1"/>
</dbReference>
<comment type="caution">
    <text evidence="10">The sequence shown here is derived from an EMBL/GenBank/DDBJ whole genome shotgun (WGS) entry which is preliminary data.</text>
</comment>
<evidence type="ECO:0000259" key="7">
    <source>
        <dbReference type="SMART" id="SM01069"/>
    </source>
</evidence>
<dbReference type="SUPFAM" id="SSF101391">
    <property type="entry name" value="Hsp90 co-chaperone CDC37"/>
    <property type="match status" value="1"/>
</dbReference>
<dbReference type="GO" id="GO:0019901">
    <property type="term" value="F:protein kinase binding"/>
    <property type="evidence" value="ECO:0007669"/>
    <property type="project" value="InterPro"/>
</dbReference>
<evidence type="ECO:0000313" key="10">
    <source>
        <dbReference type="EMBL" id="OEJ90273.1"/>
    </source>
</evidence>
<dbReference type="InterPro" id="IPR013873">
    <property type="entry name" value="Cdc37_C"/>
</dbReference>
<dbReference type="GO" id="GO:0006457">
    <property type="term" value="P:protein folding"/>
    <property type="evidence" value="ECO:0007669"/>
    <property type="project" value="TreeGrafter"/>
</dbReference>
<dbReference type="SMART" id="SM01070">
    <property type="entry name" value="CDC37_M"/>
    <property type="match status" value="1"/>
</dbReference>
<evidence type="ECO:0000256" key="4">
    <source>
        <dbReference type="ARBA" id="ARBA00023186"/>
    </source>
</evidence>
<feature type="domain" description="Cdc37 N-terminal" evidence="9">
    <location>
        <begin position="2"/>
        <end position="186"/>
    </location>
</feature>
<name>A0A1E5RU70_HANUV</name>
<dbReference type="GO" id="GO:0051082">
    <property type="term" value="F:unfolded protein binding"/>
    <property type="evidence" value="ECO:0007669"/>
    <property type="project" value="TreeGrafter"/>
</dbReference>
<feature type="domain" description="Cdc37 Hsp90 binding" evidence="8">
    <location>
        <begin position="184"/>
        <end position="372"/>
    </location>
</feature>
<dbReference type="PANTHER" id="PTHR12800">
    <property type="entry name" value="CDC37-RELATED"/>
    <property type="match status" value="1"/>
</dbReference>
<accession>A0A1E5RU70</accession>
<feature type="coiled-coil region" evidence="6">
    <location>
        <begin position="35"/>
        <end position="62"/>
    </location>
</feature>
<evidence type="ECO:0000256" key="5">
    <source>
        <dbReference type="ARBA" id="ARBA00031396"/>
    </source>
</evidence>
<comment type="similarity">
    <text evidence="2">Belongs to the CDC37 family.</text>
</comment>
<dbReference type="PANTHER" id="PTHR12800:SF4">
    <property type="entry name" value="HSP90 CO-CHAPERONE CDC37"/>
    <property type="match status" value="1"/>
</dbReference>
<reference evidence="11" key="1">
    <citation type="journal article" date="2016" name="Genome Announc.">
        <title>Genome sequences of three species of Hanseniaspora isolated from spontaneous wine fermentations.</title>
        <authorList>
            <person name="Sternes P.R."/>
            <person name="Lee D."/>
            <person name="Kutyna D.R."/>
            <person name="Borneman A.R."/>
        </authorList>
    </citation>
    <scope>NUCLEOTIDE SEQUENCE [LARGE SCALE GENOMIC DNA]</scope>
    <source>
        <strain evidence="11">AWRI3580</strain>
    </source>
</reference>
<evidence type="ECO:0000256" key="1">
    <source>
        <dbReference type="ARBA" id="ARBA00004496"/>
    </source>
</evidence>
<dbReference type="GO" id="GO:0005737">
    <property type="term" value="C:cytoplasm"/>
    <property type="evidence" value="ECO:0007669"/>
    <property type="project" value="UniProtKB-SubCell"/>
</dbReference>
<comment type="subcellular location">
    <subcellularLocation>
        <location evidence="1">Cytoplasm</location>
    </subcellularLocation>
</comment>
<dbReference type="OrthoDB" id="440202at2759"/>
<dbReference type="EMBL" id="LPNN01000003">
    <property type="protein sequence ID" value="OEJ90273.1"/>
    <property type="molecule type" value="Genomic_DNA"/>
</dbReference>
<dbReference type="VEuPathDB" id="FungiDB:AWRI3580_g1080"/>
<dbReference type="Proteomes" id="UP000095358">
    <property type="component" value="Unassembled WGS sequence"/>
</dbReference>
<dbReference type="STRING" id="29833.A0A1E5RU70"/>
<organism evidence="10 11">
    <name type="scientific">Hanseniaspora uvarum</name>
    <name type="common">Yeast</name>
    <name type="synonym">Kloeckera apiculata</name>
    <dbReference type="NCBI Taxonomy" id="29833"/>
    <lineage>
        <taxon>Eukaryota</taxon>
        <taxon>Fungi</taxon>
        <taxon>Dikarya</taxon>
        <taxon>Ascomycota</taxon>
        <taxon>Saccharomycotina</taxon>
        <taxon>Saccharomycetes</taxon>
        <taxon>Saccharomycodales</taxon>
        <taxon>Saccharomycodaceae</taxon>
        <taxon>Hanseniaspora</taxon>
    </lineage>
</organism>
<keyword evidence="3" id="KW-0963">Cytoplasm</keyword>
<dbReference type="InterPro" id="IPR038189">
    <property type="entry name" value="Cdc37_Hsp90-bd_sf"/>
</dbReference>
<keyword evidence="6" id="KW-0175">Coiled coil</keyword>
<feature type="domain" description="Cdc37 C-terminal" evidence="7">
    <location>
        <begin position="389"/>
        <end position="481"/>
    </location>
</feature>
<keyword evidence="11" id="KW-1185">Reference proteome</keyword>
<dbReference type="InterPro" id="IPR013855">
    <property type="entry name" value="Cdc37_N_dom"/>
</dbReference>
<evidence type="ECO:0000256" key="6">
    <source>
        <dbReference type="SAM" id="Coils"/>
    </source>
</evidence>
<dbReference type="Pfam" id="PF08565">
    <property type="entry name" value="CDC37_M"/>
    <property type="match status" value="1"/>
</dbReference>
<dbReference type="Pfam" id="PF03234">
    <property type="entry name" value="CDC37_N"/>
    <property type="match status" value="1"/>
</dbReference>
<protein>
    <recommendedName>
        <fullName evidence="5">Hsp90 chaperone protein kinase-targeting subunit</fullName>
    </recommendedName>
</protein>
<dbReference type="SMART" id="SM01071">
    <property type="entry name" value="CDC37_N"/>
    <property type="match status" value="1"/>
</dbReference>
<evidence type="ECO:0000313" key="11">
    <source>
        <dbReference type="Proteomes" id="UP000095358"/>
    </source>
</evidence>
<dbReference type="InterPro" id="IPR013874">
    <property type="entry name" value="Cdc37_Hsp90-bd"/>
</dbReference>
<evidence type="ECO:0000256" key="3">
    <source>
        <dbReference type="ARBA" id="ARBA00022490"/>
    </source>
</evidence>
<gene>
    <name evidence="10" type="ORF">AWRI3580_g1080</name>
</gene>
<sequence>MPIDYSKWDKLELSDDSDVEVHPNVDKKSFIRWKQQDIHQKREERKNEIKILEQQLEMYKHLNKRMDYVLSLQKKDKDAVKVFMNVEDLEKLLNANFDKLEKCEGDRIDSDIPPYNEMVCDLIEQFHSELKRDDKLTLQAVLFKIIEHRAKIEKVSEEANAKLAELYKEKELHISSEDMNDAWNSSIINKSSPMTAAEVEKVKNEQQVKTQSLTKLGLKKFISFSGEENILTVDEKTLKFGEIPCKNHEMGKSYLLANYEILSAQQVDALMMSSFNHELEGDTKKCYNVIYQSEVMSSISQIYELRFKNDSSEFIHSEELQDIIVKFYMKLDDESSTNMARPFFMSEIEKKYNHVKTRAVAMKEEDEDEREGQEIIQLKSVEPNTELKINVPEFKDENQTEDEVEKHRIQLFNMIPENMRNALISGSLDKVNEIFASMSLEEGEQMLEIFNAGGFLGIEKTFENQEEFEEYQKNLKNEEAQ</sequence>
<dbReference type="GO" id="GO:0050821">
    <property type="term" value="P:protein stabilization"/>
    <property type="evidence" value="ECO:0007669"/>
    <property type="project" value="TreeGrafter"/>
</dbReference>
<evidence type="ECO:0000259" key="8">
    <source>
        <dbReference type="SMART" id="SM01070"/>
    </source>
</evidence>
<dbReference type="InterPro" id="IPR004918">
    <property type="entry name" value="Cdc37"/>
</dbReference>
<keyword evidence="4" id="KW-0143">Chaperone</keyword>
<dbReference type="GO" id="GO:0031072">
    <property type="term" value="F:heat shock protein binding"/>
    <property type="evidence" value="ECO:0007669"/>
    <property type="project" value="TreeGrafter"/>
</dbReference>
<dbReference type="GO" id="GO:0051087">
    <property type="term" value="F:protein-folding chaperone binding"/>
    <property type="evidence" value="ECO:0007669"/>
    <property type="project" value="TreeGrafter"/>
</dbReference>
<proteinExistence type="inferred from homology"/>
<dbReference type="AlphaFoldDB" id="A0A1E5RU70"/>
<dbReference type="SMART" id="SM01069">
    <property type="entry name" value="CDC37_C"/>
    <property type="match status" value="1"/>
</dbReference>
<dbReference type="Pfam" id="PF08564">
    <property type="entry name" value="CDC37_C"/>
    <property type="match status" value="1"/>
</dbReference>
<evidence type="ECO:0000256" key="2">
    <source>
        <dbReference type="ARBA" id="ARBA00006222"/>
    </source>
</evidence>